<feature type="chain" id="PRO_5037174038" description="Copper(I)-binding protein" evidence="2">
    <location>
        <begin position="23"/>
        <end position="190"/>
    </location>
</feature>
<sequence>MSPSRRLALAAGAFLAAAPALAGCAAGFDSVVERPYSPTEAATLKTDRLTISQAFLLGPDAGGNLPAGGSSPLYLSLVNTGQAPDTLTGVTAEGVGTVKIAQPIALPVNEFVSTAGTPPKVNVEGLAKPLRGGESVKVTLQFANAGNIAIHVPVITRSREFANLPAVTGAVAPPAPAPSASQPADGGGGH</sequence>
<dbReference type="AlphaFoldDB" id="A0A919RJU4"/>
<organism evidence="3 4">
    <name type="scientific">Sinosporangium siamense</name>
    <dbReference type="NCBI Taxonomy" id="1367973"/>
    <lineage>
        <taxon>Bacteria</taxon>
        <taxon>Bacillati</taxon>
        <taxon>Actinomycetota</taxon>
        <taxon>Actinomycetes</taxon>
        <taxon>Streptosporangiales</taxon>
        <taxon>Streptosporangiaceae</taxon>
        <taxon>Sinosporangium</taxon>
    </lineage>
</organism>
<keyword evidence="4" id="KW-1185">Reference proteome</keyword>
<comment type="caution">
    <text evidence="3">The sequence shown here is derived from an EMBL/GenBank/DDBJ whole genome shotgun (WGS) entry which is preliminary data.</text>
</comment>
<gene>
    <name evidence="3" type="ORF">Ssi02_35870</name>
</gene>
<proteinExistence type="predicted"/>
<feature type="signal peptide" evidence="2">
    <location>
        <begin position="1"/>
        <end position="22"/>
    </location>
</feature>
<dbReference type="SUPFAM" id="SSF110087">
    <property type="entry name" value="DR1885-like metal-binding protein"/>
    <property type="match status" value="1"/>
</dbReference>
<feature type="compositionally biased region" description="Low complexity" evidence="1">
    <location>
        <begin position="170"/>
        <end position="184"/>
    </location>
</feature>
<dbReference type="InterPro" id="IPR036182">
    <property type="entry name" value="PCuAC_sf"/>
</dbReference>
<dbReference type="Proteomes" id="UP000606172">
    <property type="component" value="Unassembled WGS sequence"/>
</dbReference>
<dbReference type="PROSITE" id="PS51257">
    <property type="entry name" value="PROKAR_LIPOPROTEIN"/>
    <property type="match status" value="1"/>
</dbReference>
<dbReference type="EMBL" id="BOOW01000022">
    <property type="protein sequence ID" value="GII93356.1"/>
    <property type="molecule type" value="Genomic_DNA"/>
</dbReference>
<evidence type="ECO:0000313" key="4">
    <source>
        <dbReference type="Proteomes" id="UP000606172"/>
    </source>
</evidence>
<dbReference type="InterPro" id="IPR007410">
    <property type="entry name" value="LpqE-like"/>
</dbReference>
<evidence type="ECO:0000313" key="3">
    <source>
        <dbReference type="EMBL" id="GII93356.1"/>
    </source>
</evidence>
<name>A0A919RJU4_9ACTN</name>
<dbReference type="Gene3D" id="2.60.40.1890">
    <property type="entry name" value="PCu(A)C copper chaperone"/>
    <property type="match status" value="1"/>
</dbReference>
<dbReference type="RefSeq" id="WP_204026767.1">
    <property type="nucleotide sequence ID" value="NZ_BOOW01000022.1"/>
</dbReference>
<feature type="region of interest" description="Disordered" evidence="1">
    <location>
        <begin position="170"/>
        <end position="190"/>
    </location>
</feature>
<evidence type="ECO:0000256" key="1">
    <source>
        <dbReference type="SAM" id="MobiDB-lite"/>
    </source>
</evidence>
<evidence type="ECO:0000256" key="2">
    <source>
        <dbReference type="SAM" id="SignalP"/>
    </source>
</evidence>
<keyword evidence="2" id="KW-0732">Signal</keyword>
<dbReference type="Pfam" id="PF04314">
    <property type="entry name" value="PCuAC"/>
    <property type="match status" value="1"/>
</dbReference>
<protein>
    <recommendedName>
        <fullName evidence="5">Copper(I)-binding protein</fullName>
    </recommendedName>
</protein>
<evidence type="ECO:0008006" key="5">
    <source>
        <dbReference type="Google" id="ProtNLM"/>
    </source>
</evidence>
<accession>A0A919RJU4</accession>
<reference evidence="3" key="1">
    <citation type="submission" date="2021-01" db="EMBL/GenBank/DDBJ databases">
        <title>Whole genome shotgun sequence of Sinosporangium siamense NBRC 109515.</title>
        <authorList>
            <person name="Komaki H."/>
            <person name="Tamura T."/>
        </authorList>
    </citation>
    <scope>NUCLEOTIDE SEQUENCE</scope>
    <source>
        <strain evidence="3">NBRC 109515</strain>
    </source>
</reference>